<dbReference type="InterPro" id="IPR036179">
    <property type="entry name" value="Ig-like_dom_sf"/>
</dbReference>
<evidence type="ECO:0000259" key="4">
    <source>
        <dbReference type="PROSITE" id="PS50835"/>
    </source>
</evidence>
<evidence type="ECO:0000313" key="6">
    <source>
        <dbReference type="Proteomes" id="UP001460270"/>
    </source>
</evidence>
<evidence type="ECO:0000256" key="2">
    <source>
        <dbReference type="ARBA" id="ARBA00023319"/>
    </source>
</evidence>
<proteinExistence type="predicted"/>
<reference evidence="6" key="1">
    <citation type="submission" date="2024-04" db="EMBL/GenBank/DDBJ databases">
        <title>Salinicola lusitanus LLJ914,a marine bacterium isolated from the Okinawa Trough.</title>
        <authorList>
            <person name="Li J."/>
        </authorList>
    </citation>
    <scope>NUCLEOTIDE SEQUENCE [LARGE SCALE GENOMIC DNA]</scope>
</reference>
<dbReference type="PANTHER" id="PTHR19944">
    <property type="entry name" value="MHC CLASS II-RELATED"/>
    <property type="match status" value="1"/>
</dbReference>
<keyword evidence="1" id="KW-1015">Disulfide bond</keyword>
<dbReference type="CDD" id="cd00099">
    <property type="entry name" value="IgV"/>
    <property type="match status" value="1"/>
</dbReference>
<dbReference type="Proteomes" id="UP001460270">
    <property type="component" value="Unassembled WGS sequence"/>
</dbReference>
<feature type="transmembrane region" description="Helical" evidence="3">
    <location>
        <begin position="12"/>
        <end position="31"/>
    </location>
</feature>
<dbReference type="Gene3D" id="2.60.40.10">
    <property type="entry name" value="Immunoglobulins"/>
    <property type="match status" value="2"/>
</dbReference>
<dbReference type="InterPro" id="IPR003597">
    <property type="entry name" value="Ig_C1-set"/>
</dbReference>
<sequence length="277" mass="30255">MQCEIQSLSRSLVLSLLLFLFCVWSVVFISVPPHTCCTHDTDIMLWSLYTLACVLTCVSAVTQLIQNPPDVTMKRGQSAYMDCNLGYIESSAARWYKQVPGQVPQFLLRFHHSDSSPNYGSGVSSSKFSCTHHTVVFGAGTRLSVTDESPPPPVVTVFPSSPAQLQSHTVTLLCVSSQSGPFAQVSWLVDGSPVSSGVWSSGAVLGEENTFHMSSSLSIPKSHWNTGQQLYTCRVSWALRHRHRTPSGVECVAPTSAALRSCSVLLFDLQTVKVERV</sequence>
<protein>
    <recommendedName>
        <fullName evidence="4">Ig-like domain-containing protein</fullName>
    </recommendedName>
</protein>
<evidence type="ECO:0000256" key="3">
    <source>
        <dbReference type="SAM" id="Phobius"/>
    </source>
</evidence>
<dbReference type="SMART" id="SM00407">
    <property type="entry name" value="IGc1"/>
    <property type="match status" value="1"/>
</dbReference>
<gene>
    <name evidence="5" type="ORF">WMY93_025593</name>
</gene>
<dbReference type="EMBL" id="JBBPFD010000019">
    <property type="protein sequence ID" value="KAK7885972.1"/>
    <property type="molecule type" value="Genomic_DNA"/>
</dbReference>
<keyword evidence="3" id="KW-0472">Membrane</keyword>
<feature type="transmembrane region" description="Helical" evidence="3">
    <location>
        <begin position="43"/>
        <end position="65"/>
    </location>
</feature>
<dbReference type="InterPro" id="IPR013783">
    <property type="entry name" value="Ig-like_fold"/>
</dbReference>
<dbReference type="SUPFAM" id="SSF48726">
    <property type="entry name" value="Immunoglobulin"/>
    <property type="match status" value="2"/>
</dbReference>
<dbReference type="InterPro" id="IPR007110">
    <property type="entry name" value="Ig-like_dom"/>
</dbReference>
<keyword evidence="3" id="KW-1133">Transmembrane helix</keyword>
<keyword evidence="3" id="KW-0812">Transmembrane</keyword>
<name>A0AAW0N7G6_9GOBI</name>
<accession>A0AAW0N7G6</accession>
<dbReference type="Pfam" id="PF07654">
    <property type="entry name" value="C1-set"/>
    <property type="match status" value="1"/>
</dbReference>
<evidence type="ECO:0000256" key="1">
    <source>
        <dbReference type="ARBA" id="ARBA00023157"/>
    </source>
</evidence>
<dbReference type="PANTHER" id="PTHR19944:SF98">
    <property type="entry name" value="IG-LIKE DOMAIN-CONTAINING PROTEIN"/>
    <property type="match status" value="1"/>
</dbReference>
<dbReference type="AlphaFoldDB" id="A0AAW0N7G6"/>
<keyword evidence="6" id="KW-1185">Reference proteome</keyword>
<feature type="domain" description="Ig-like" evidence="4">
    <location>
        <begin position="153"/>
        <end position="236"/>
    </location>
</feature>
<comment type="caution">
    <text evidence="5">The sequence shown here is derived from an EMBL/GenBank/DDBJ whole genome shotgun (WGS) entry which is preliminary data.</text>
</comment>
<dbReference type="InterPro" id="IPR050160">
    <property type="entry name" value="MHC/Immunoglobulin"/>
</dbReference>
<evidence type="ECO:0000313" key="5">
    <source>
        <dbReference type="EMBL" id="KAK7885972.1"/>
    </source>
</evidence>
<dbReference type="PROSITE" id="PS50835">
    <property type="entry name" value="IG_LIKE"/>
    <property type="match status" value="1"/>
</dbReference>
<organism evidence="5 6">
    <name type="scientific">Mugilogobius chulae</name>
    <name type="common">yellowstripe goby</name>
    <dbReference type="NCBI Taxonomy" id="88201"/>
    <lineage>
        <taxon>Eukaryota</taxon>
        <taxon>Metazoa</taxon>
        <taxon>Chordata</taxon>
        <taxon>Craniata</taxon>
        <taxon>Vertebrata</taxon>
        <taxon>Euteleostomi</taxon>
        <taxon>Actinopterygii</taxon>
        <taxon>Neopterygii</taxon>
        <taxon>Teleostei</taxon>
        <taxon>Neoteleostei</taxon>
        <taxon>Acanthomorphata</taxon>
        <taxon>Gobiaria</taxon>
        <taxon>Gobiiformes</taxon>
        <taxon>Gobioidei</taxon>
        <taxon>Gobiidae</taxon>
        <taxon>Gobionellinae</taxon>
        <taxon>Mugilogobius</taxon>
    </lineage>
</organism>
<keyword evidence="2" id="KW-0393">Immunoglobulin domain</keyword>